<feature type="domain" description="3-hydroxyisobutyrate dehydrogenase-like NAD-binding" evidence="5">
    <location>
        <begin position="168"/>
        <end position="283"/>
    </location>
</feature>
<sequence length="294" mass="30394">MRIGFLGLGVMGTPMAAHLARAGYEVRGWSRSDRNHAAARAAGIDVCEAVDEVFAACDHLILMLANDDAIDSVLDRHSAAFGERVEGRLLINMGTSSAAYSQALAEQIRAAGGRYVEAPVSGSRVQAEAAQLVILLAGADADLAAAAPLVAPMGRQTVCCGAVPSALRMKLAVNLYLITLVTGLAEAVHFAEAHGIELDRFAQVLNAGPMASEVSRIKLDKMVRGDFSVQASITDVRKNSGLVAAAAHEVGMHAPLIDASDALFAQALASGSGALDMAAVLQAVRAGPTGTGRR</sequence>
<dbReference type="InterPro" id="IPR036291">
    <property type="entry name" value="NAD(P)-bd_dom_sf"/>
</dbReference>
<accession>A0A2J0SM23</accession>
<reference evidence="6" key="1">
    <citation type="submission" date="2018-09" db="EMBL/GenBank/DDBJ databases">
        <authorList>
            <person name="Groschel M."/>
            <person name="Kohl T."/>
            <person name="Conchillo-Sole O."/>
            <person name="Mamat U."/>
            <person name="Yero D."/>
            <person name="Niemann S."/>
            <person name="Daura X."/>
            <person name="Gibert I."/>
        </authorList>
    </citation>
    <scope>NUCLEOTIDE SEQUENCE</scope>
    <source>
        <strain evidence="6">OG156</strain>
    </source>
</reference>
<comment type="caution">
    <text evidence="6">The sequence shown here is derived from an EMBL/GenBank/DDBJ whole genome shotgun (WGS) entry which is preliminary data.</text>
</comment>
<dbReference type="PANTHER" id="PTHR43580:SF2">
    <property type="entry name" value="CYTOKINE-LIKE NUCLEAR FACTOR N-PAC"/>
    <property type="match status" value="1"/>
</dbReference>
<proteinExistence type="predicted"/>
<dbReference type="InterPro" id="IPR002204">
    <property type="entry name" value="3-OH-isobutyrate_DH-rel_CS"/>
</dbReference>
<dbReference type="PANTHER" id="PTHR43580">
    <property type="entry name" value="OXIDOREDUCTASE GLYR1-RELATED"/>
    <property type="match status" value="1"/>
</dbReference>
<evidence type="ECO:0000256" key="2">
    <source>
        <dbReference type="ARBA" id="ARBA00023027"/>
    </source>
</evidence>
<dbReference type="SUPFAM" id="SSF48179">
    <property type="entry name" value="6-phosphogluconate dehydrogenase C-terminal domain-like"/>
    <property type="match status" value="1"/>
</dbReference>
<dbReference type="InterPro" id="IPR015815">
    <property type="entry name" value="HIBADH-related"/>
</dbReference>
<dbReference type="InterPro" id="IPR029154">
    <property type="entry name" value="HIBADH-like_NADP-bd"/>
</dbReference>
<dbReference type="InterPro" id="IPR006115">
    <property type="entry name" value="6PGDH_NADP-bd"/>
</dbReference>
<dbReference type="EMBL" id="RAUE01000011">
    <property type="protein sequence ID" value="MBA0310760.1"/>
    <property type="molecule type" value="Genomic_DNA"/>
</dbReference>
<evidence type="ECO:0000259" key="4">
    <source>
        <dbReference type="Pfam" id="PF03446"/>
    </source>
</evidence>
<feature type="domain" description="6-phosphogluconate dehydrogenase NADP-binding" evidence="4">
    <location>
        <begin position="2"/>
        <end position="161"/>
    </location>
</feature>
<gene>
    <name evidence="6" type="ORF">D7Y33_06950</name>
</gene>
<evidence type="ECO:0000256" key="1">
    <source>
        <dbReference type="ARBA" id="ARBA00023002"/>
    </source>
</evidence>
<dbReference type="Gene3D" id="1.10.1040.10">
    <property type="entry name" value="N-(1-d-carboxylethyl)-l-norvaline Dehydrogenase, domain 2"/>
    <property type="match status" value="1"/>
</dbReference>
<dbReference type="GO" id="GO:0016054">
    <property type="term" value="P:organic acid catabolic process"/>
    <property type="evidence" value="ECO:0007669"/>
    <property type="project" value="UniProtKB-ARBA"/>
</dbReference>
<dbReference type="GO" id="GO:0051287">
    <property type="term" value="F:NAD binding"/>
    <property type="evidence" value="ECO:0007669"/>
    <property type="project" value="InterPro"/>
</dbReference>
<evidence type="ECO:0000313" key="7">
    <source>
        <dbReference type="Proteomes" id="UP000822271"/>
    </source>
</evidence>
<evidence type="ECO:0000313" key="6">
    <source>
        <dbReference type="EMBL" id="MBA0310760.1"/>
    </source>
</evidence>
<dbReference type="Proteomes" id="UP000822271">
    <property type="component" value="Unassembled WGS sequence"/>
</dbReference>
<keyword evidence="1" id="KW-0560">Oxidoreductase</keyword>
<name>A0A2J0SM23_STEMA</name>
<reference evidence="6" key="2">
    <citation type="journal article" date="2020" name="Front. Microbiol.">
        <title>Genetic Variants of the DSF Quorum Sensing System in Stenotrophomonas maltophilia Influence Virulence and Resistance Phenotypes Among Genotypically Diverse Clinical Isolates.</title>
        <authorList>
            <person name="Yero D."/>
            <person name="Huedo P."/>
            <person name="Conchillo-Sole O."/>
            <person name="Martinez-Servat S."/>
            <person name="Mamat U."/>
            <person name="Coves X."/>
            <person name="Llanas F."/>
            <person name="Roca I."/>
            <person name="Vila J."/>
            <person name="Schaible U.E."/>
            <person name="Daura X."/>
            <person name="Gibert I."/>
        </authorList>
    </citation>
    <scope>NUCLEOTIDE SEQUENCE</scope>
    <source>
        <strain evidence="6">OG156</strain>
    </source>
</reference>
<organism evidence="6 7">
    <name type="scientific">Stenotrophomonas maltophilia</name>
    <name type="common">Pseudomonas maltophilia</name>
    <name type="synonym">Xanthomonas maltophilia</name>
    <dbReference type="NCBI Taxonomy" id="40324"/>
    <lineage>
        <taxon>Bacteria</taxon>
        <taxon>Pseudomonadati</taxon>
        <taxon>Pseudomonadota</taxon>
        <taxon>Gammaproteobacteria</taxon>
        <taxon>Lysobacterales</taxon>
        <taxon>Lysobacteraceae</taxon>
        <taxon>Stenotrophomonas</taxon>
        <taxon>Stenotrophomonas maltophilia group</taxon>
    </lineage>
</organism>
<keyword evidence="2" id="KW-0520">NAD</keyword>
<evidence type="ECO:0000256" key="3">
    <source>
        <dbReference type="PIRSR" id="PIRSR000103-1"/>
    </source>
</evidence>
<dbReference type="Pfam" id="PF14833">
    <property type="entry name" value="NAD_binding_11"/>
    <property type="match status" value="1"/>
</dbReference>
<protein>
    <submittedName>
        <fullName evidence="6">NAD(P)-dependent oxidoreductase</fullName>
    </submittedName>
</protein>
<dbReference type="Pfam" id="PF03446">
    <property type="entry name" value="NAD_binding_2"/>
    <property type="match status" value="1"/>
</dbReference>
<dbReference type="GO" id="GO:0016491">
    <property type="term" value="F:oxidoreductase activity"/>
    <property type="evidence" value="ECO:0007669"/>
    <property type="project" value="UniProtKB-KW"/>
</dbReference>
<dbReference type="InterPro" id="IPR051265">
    <property type="entry name" value="HIBADH-related_NP60_sf"/>
</dbReference>
<dbReference type="Gene3D" id="3.40.50.720">
    <property type="entry name" value="NAD(P)-binding Rossmann-like Domain"/>
    <property type="match status" value="1"/>
</dbReference>
<feature type="active site" evidence="3">
    <location>
        <position position="170"/>
    </location>
</feature>
<dbReference type="InterPro" id="IPR008927">
    <property type="entry name" value="6-PGluconate_DH-like_C_sf"/>
</dbReference>
<dbReference type="PROSITE" id="PS00895">
    <property type="entry name" value="3_HYDROXYISOBUT_DH"/>
    <property type="match status" value="1"/>
</dbReference>
<dbReference type="InterPro" id="IPR013328">
    <property type="entry name" value="6PGD_dom2"/>
</dbReference>
<dbReference type="PIRSF" id="PIRSF000103">
    <property type="entry name" value="HIBADH"/>
    <property type="match status" value="1"/>
</dbReference>
<dbReference type="SUPFAM" id="SSF51735">
    <property type="entry name" value="NAD(P)-binding Rossmann-fold domains"/>
    <property type="match status" value="1"/>
</dbReference>
<evidence type="ECO:0000259" key="5">
    <source>
        <dbReference type="Pfam" id="PF14833"/>
    </source>
</evidence>
<dbReference type="OrthoDB" id="9786703at2"/>
<dbReference type="AlphaFoldDB" id="A0A2J0SM23"/>
<dbReference type="GO" id="GO:0050661">
    <property type="term" value="F:NADP binding"/>
    <property type="evidence" value="ECO:0007669"/>
    <property type="project" value="InterPro"/>
</dbReference>